<keyword evidence="4 7" id="KW-0573">Peptidoglycan synthesis</keyword>
<organism evidence="8 9">
    <name type="scientific">Candidatus Dorea gallistercoris</name>
    <dbReference type="NCBI Taxonomy" id="2838542"/>
    <lineage>
        <taxon>Bacteria</taxon>
        <taxon>Bacillati</taxon>
        <taxon>Bacillota</taxon>
        <taxon>Clostridia</taxon>
        <taxon>Lachnospirales</taxon>
        <taxon>Lachnospiraceae</taxon>
        <taxon>Dorea</taxon>
    </lineage>
</organism>
<keyword evidence="5 7" id="KW-0413">Isomerase</keyword>
<dbReference type="InterPro" id="IPR033134">
    <property type="entry name" value="Asp/Glu_racemase_AS_2"/>
</dbReference>
<keyword evidence="6 7" id="KW-0961">Cell wall biogenesis/degradation</keyword>
<dbReference type="InterPro" id="IPR018187">
    <property type="entry name" value="Asp/Glu_racemase_AS_1"/>
</dbReference>
<evidence type="ECO:0000313" key="9">
    <source>
        <dbReference type="Proteomes" id="UP000824263"/>
    </source>
</evidence>
<dbReference type="PANTHER" id="PTHR21198">
    <property type="entry name" value="GLUTAMATE RACEMASE"/>
    <property type="match status" value="1"/>
</dbReference>
<evidence type="ECO:0000256" key="5">
    <source>
        <dbReference type="ARBA" id="ARBA00023235"/>
    </source>
</evidence>
<comment type="caution">
    <text evidence="8">The sequence shown here is derived from an EMBL/GenBank/DDBJ whole genome shotgun (WGS) entry which is preliminary data.</text>
</comment>
<feature type="binding site" evidence="7">
    <location>
        <begin position="44"/>
        <end position="45"/>
    </location>
    <ligand>
        <name>substrate</name>
    </ligand>
</feature>
<proteinExistence type="inferred from homology"/>
<evidence type="ECO:0000256" key="2">
    <source>
        <dbReference type="ARBA" id="ARBA00013090"/>
    </source>
</evidence>
<evidence type="ECO:0000256" key="1">
    <source>
        <dbReference type="ARBA" id="ARBA00001602"/>
    </source>
</evidence>
<gene>
    <name evidence="7 8" type="primary">murI</name>
    <name evidence="8" type="ORF">H9873_10040</name>
</gene>
<dbReference type="Gene3D" id="3.40.50.1860">
    <property type="match status" value="2"/>
</dbReference>
<dbReference type="SUPFAM" id="SSF53681">
    <property type="entry name" value="Aspartate/glutamate racemase"/>
    <property type="match status" value="2"/>
</dbReference>
<dbReference type="EMBL" id="DXGF01000180">
    <property type="protein sequence ID" value="HIW84645.1"/>
    <property type="molecule type" value="Genomic_DNA"/>
</dbReference>
<dbReference type="InterPro" id="IPR015942">
    <property type="entry name" value="Asp/Glu/hydantoin_racemase"/>
</dbReference>
<dbReference type="Pfam" id="PF01177">
    <property type="entry name" value="Asp_Glu_race"/>
    <property type="match status" value="1"/>
</dbReference>
<feature type="active site" description="Proton donor/acceptor" evidence="7">
    <location>
        <position position="186"/>
    </location>
</feature>
<comment type="pathway">
    <text evidence="7">Cell wall biogenesis; peptidoglycan biosynthesis.</text>
</comment>
<evidence type="ECO:0000313" key="8">
    <source>
        <dbReference type="EMBL" id="HIW84645.1"/>
    </source>
</evidence>
<dbReference type="NCBIfam" id="TIGR00067">
    <property type="entry name" value="glut_race"/>
    <property type="match status" value="1"/>
</dbReference>
<keyword evidence="3 7" id="KW-0133">Cell shape</keyword>
<dbReference type="FunFam" id="3.40.50.1860:FF:000001">
    <property type="entry name" value="Glutamate racemase"/>
    <property type="match status" value="1"/>
</dbReference>
<protein>
    <recommendedName>
        <fullName evidence="2 7">Glutamate racemase</fullName>
        <ecNumber evidence="2 7">5.1.1.3</ecNumber>
    </recommendedName>
</protein>
<reference evidence="8" key="2">
    <citation type="submission" date="2021-04" db="EMBL/GenBank/DDBJ databases">
        <authorList>
            <person name="Gilroy R."/>
        </authorList>
    </citation>
    <scope>NUCLEOTIDE SEQUENCE</scope>
    <source>
        <strain evidence="8">ChiSxjej1B13-11762</strain>
    </source>
</reference>
<dbReference type="Proteomes" id="UP000824263">
    <property type="component" value="Unassembled WGS sequence"/>
</dbReference>
<dbReference type="EC" id="5.1.1.3" evidence="2 7"/>
<dbReference type="PROSITE" id="PS00923">
    <property type="entry name" value="ASP_GLU_RACEMASE_1"/>
    <property type="match status" value="1"/>
</dbReference>
<dbReference type="GO" id="GO:0008360">
    <property type="term" value="P:regulation of cell shape"/>
    <property type="evidence" value="ECO:0007669"/>
    <property type="project" value="UniProtKB-KW"/>
</dbReference>
<feature type="active site" description="Proton donor/acceptor" evidence="7">
    <location>
        <position position="75"/>
    </location>
</feature>
<dbReference type="HAMAP" id="MF_00258">
    <property type="entry name" value="Glu_racemase"/>
    <property type="match status" value="1"/>
</dbReference>
<evidence type="ECO:0000256" key="4">
    <source>
        <dbReference type="ARBA" id="ARBA00022984"/>
    </source>
</evidence>
<feature type="binding site" evidence="7">
    <location>
        <begin position="76"/>
        <end position="77"/>
    </location>
    <ligand>
        <name>substrate</name>
    </ligand>
</feature>
<dbReference type="GO" id="GO:0008881">
    <property type="term" value="F:glutamate racemase activity"/>
    <property type="evidence" value="ECO:0007669"/>
    <property type="project" value="UniProtKB-UniRule"/>
</dbReference>
<dbReference type="GO" id="GO:0009252">
    <property type="term" value="P:peptidoglycan biosynthetic process"/>
    <property type="evidence" value="ECO:0007669"/>
    <property type="project" value="UniProtKB-UniRule"/>
</dbReference>
<feature type="binding site" evidence="7">
    <location>
        <begin position="12"/>
        <end position="13"/>
    </location>
    <ligand>
        <name>substrate</name>
    </ligand>
</feature>
<comment type="function">
    <text evidence="7">Provides the (R)-glutamate required for cell wall biosynthesis.</text>
</comment>
<dbReference type="GO" id="GO:0071555">
    <property type="term" value="P:cell wall organization"/>
    <property type="evidence" value="ECO:0007669"/>
    <property type="project" value="UniProtKB-KW"/>
</dbReference>
<dbReference type="InterPro" id="IPR004391">
    <property type="entry name" value="Glu_race"/>
</dbReference>
<dbReference type="PANTHER" id="PTHR21198:SF3">
    <property type="entry name" value="GLUTAMATE RACEMASE"/>
    <property type="match status" value="1"/>
</dbReference>
<evidence type="ECO:0000256" key="6">
    <source>
        <dbReference type="ARBA" id="ARBA00023316"/>
    </source>
</evidence>
<evidence type="ECO:0000256" key="7">
    <source>
        <dbReference type="HAMAP-Rule" id="MF_00258"/>
    </source>
</evidence>
<accession>A0A9D1UFK4</accession>
<dbReference type="InterPro" id="IPR001920">
    <property type="entry name" value="Asp/Glu_race"/>
</dbReference>
<comment type="catalytic activity">
    <reaction evidence="1 7">
        <text>L-glutamate = D-glutamate</text>
        <dbReference type="Rhea" id="RHEA:12813"/>
        <dbReference type="ChEBI" id="CHEBI:29985"/>
        <dbReference type="ChEBI" id="CHEBI:29986"/>
        <dbReference type="EC" id="5.1.1.3"/>
    </reaction>
</comment>
<reference evidence="8" key="1">
    <citation type="journal article" date="2021" name="PeerJ">
        <title>Extensive microbial diversity within the chicken gut microbiome revealed by metagenomics and culture.</title>
        <authorList>
            <person name="Gilroy R."/>
            <person name="Ravi A."/>
            <person name="Getino M."/>
            <person name="Pursley I."/>
            <person name="Horton D.L."/>
            <person name="Alikhan N.F."/>
            <person name="Baker D."/>
            <person name="Gharbi K."/>
            <person name="Hall N."/>
            <person name="Watson M."/>
            <person name="Adriaenssens E.M."/>
            <person name="Foster-Nyarko E."/>
            <person name="Jarju S."/>
            <person name="Secka A."/>
            <person name="Antonio M."/>
            <person name="Oren A."/>
            <person name="Chaudhuri R.R."/>
            <person name="La Ragione R."/>
            <person name="Hildebrand F."/>
            <person name="Pallen M.J."/>
        </authorList>
    </citation>
    <scope>NUCLEOTIDE SEQUENCE</scope>
    <source>
        <strain evidence="8">ChiSxjej1B13-11762</strain>
    </source>
</reference>
<dbReference type="PROSITE" id="PS00924">
    <property type="entry name" value="ASP_GLU_RACEMASE_2"/>
    <property type="match status" value="1"/>
</dbReference>
<sequence>MDKKKLPIGFMDSGLGGLSVLREALRIMPYDDFIYYGDSKNAPYGVKDQETIRRLTFDVVEMLLDRGIKGLAIACNTATSAAVAKLRILYPDLPIVGIEPAVKPAVEQNYGGRILVMATPMTIRQEKFHRLLDRYRNGAEVVPVPCAGLMEFVEHGELDGDTLEAYFEEHLTPYLTENTETIVLGCTHYPFLRSYLRKFLGDRKVSLIDGSLGTAAELRRRLLERELVWEEERERKVVIENSLDDPDMIARSWRLLRIPLEEEDKSS</sequence>
<feature type="binding site" evidence="7">
    <location>
        <begin position="187"/>
        <end position="188"/>
    </location>
    <ligand>
        <name>substrate</name>
    </ligand>
</feature>
<name>A0A9D1UFK4_9FIRM</name>
<comment type="similarity">
    <text evidence="7">Belongs to the aspartate/glutamate racemases family.</text>
</comment>
<evidence type="ECO:0000256" key="3">
    <source>
        <dbReference type="ARBA" id="ARBA00022960"/>
    </source>
</evidence>
<dbReference type="AlphaFoldDB" id="A0A9D1UFK4"/>